<evidence type="ECO:0000313" key="2">
    <source>
        <dbReference type="EMBL" id="AMY71878.1"/>
    </source>
</evidence>
<name>A0A159ZAB3_9RHOB</name>
<keyword evidence="1" id="KW-1133">Transmembrane helix</keyword>
<reference evidence="2 3" key="1">
    <citation type="submission" date="2015-09" db="EMBL/GenBank/DDBJ databases">
        <title>Complete genome sequence of Defluviimonas alba cai42t isolated from an oilfield in Xinjiang.</title>
        <authorList>
            <person name="Geng S."/>
            <person name="Pan X."/>
            <person name="Wu X."/>
        </authorList>
    </citation>
    <scope>NUCLEOTIDE SEQUENCE [LARGE SCALE GENOMIC DNA]</scope>
    <source>
        <strain evidence="3">cai42</strain>
    </source>
</reference>
<dbReference type="PATRIC" id="fig|1335048.3.peg.4846"/>
<dbReference type="KEGG" id="daa:AKL17_4668"/>
<dbReference type="EMBL" id="CP012661">
    <property type="protein sequence ID" value="AMY71878.1"/>
    <property type="molecule type" value="Genomic_DNA"/>
</dbReference>
<dbReference type="AlphaFoldDB" id="A0A159ZAB3"/>
<organism evidence="2 3">
    <name type="scientific">Frigidibacter mobilis</name>
    <dbReference type="NCBI Taxonomy" id="1335048"/>
    <lineage>
        <taxon>Bacteria</taxon>
        <taxon>Pseudomonadati</taxon>
        <taxon>Pseudomonadota</taxon>
        <taxon>Alphaproteobacteria</taxon>
        <taxon>Rhodobacterales</taxon>
        <taxon>Paracoccaceae</taxon>
        <taxon>Frigidibacter</taxon>
    </lineage>
</organism>
<dbReference type="Proteomes" id="UP000076128">
    <property type="component" value="Chromosome"/>
</dbReference>
<protein>
    <recommendedName>
        <fullName evidence="4">DUF1622 domain-containing protein</fullName>
    </recommendedName>
</protein>
<keyword evidence="1" id="KW-0472">Membrane</keyword>
<accession>A0A159ZAB3</accession>
<feature type="transmembrane region" description="Helical" evidence="1">
    <location>
        <begin position="20"/>
        <end position="38"/>
    </location>
</feature>
<proteinExistence type="predicted"/>
<dbReference type="InterPro" id="IPR012427">
    <property type="entry name" value="DUF1622"/>
</dbReference>
<feature type="transmembrane region" description="Helical" evidence="1">
    <location>
        <begin position="59"/>
        <end position="77"/>
    </location>
</feature>
<keyword evidence="1" id="KW-0812">Transmembrane</keyword>
<keyword evidence="3" id="KW-1185">Reference proteome</keyword>
<evidence type="ECO:0000313" key="3">
    <source>
        <dbReference type="Proteomes" id="UP000076128"/>
    </source>
</evidence>
<evidence type="ECO:0008006" key="4">
    <source>
        <dbReference type="Google" id="ProtNLM"/>
    </source>
</evidence>
<dbReference type="Pfam" id="PF07784">
    <property type="entry name" value="DUF1622"/>
    <property type="match status" value="1"/>
</dbReference>
<dbReference type="PANTHER" id="PTHR38468:SF1">
    <property type="entry name" value="SLL0939 PROTEIN"/>
    <property type="match status" value="1"/>
</dbReference>
<evidence type="ECO:0000256" key="1">
    <source>
        <dbReference type="SAM" id="Phobius"/>
    </source>
</evidence>
<dbReference type="PANTHER" id="PTHR38468">
    <property type="entry name" value="SLL0939 PROTEIN"/>
    <property type="match status" value="1"/>
</dbReference>
<sequence length="124" mass="13563">MDSLLTETLHWITRGIEVAGVLVILAGLAAGTIAFLTGPRGQDPEERFRLYRARLGRSILLGLEFLVAADIVNTVAVEPSLRSLGVLAGIVAIRTFLSLSLEVEIDGRWPWQKQAAREQDGPRD</sequence>
<dbReference type="RefSeq" id="WP_066817665.1">
    <property type="nucleotide sequence ID" value="NZ_CP012661.1"/>
</dbReference>
<gene>
    <name evidence="2" type="ORF">AKL17_4668</name>
</gene>
<dbReference type="OrthoDB" id="9812897at2"/>